<accession>A0A5J4X3B8</accession>
<dbReference type="AlphaFoldDB" id="A0A5J4X3B8"/>
<name>A0A5J4X3B8_9EUKA</name>
<proteinExistence type="predicted"/>
<evidence type="ECO:0000256" key="1">
    <source>
        <dbReference type="SAM" id="MobiDB-lite"/>
    </source>
</evidence>
<gene>
    <name evidence="2" type="ORF">EZS28_003331</name>
</gene>
<evidence type="ECO:0000313" key="2">
    <source>
        <dbReference type="EMBL" id="KAA6401135.1"/>
    </source>
</evidence>
<evidence type="ECO:0000313" key="3">
    <source>
        <dbReference type="Proteomes" id="UP000324800"/>
    </source>
</evidence>
<protein>
    <submittedName>
        <fullName evidence="2">Uncharacterized protein</fullName>
    </submittedName>
</protein>
<feature type="region of interest" description="Disordered" evidence="1">
    <location>
        <begin position="100"/>
        <end position="126"/>
    </location>
</feature>
<reference evidence="2 3" key="1">
    <citation type="submission" date="2019-03" db="EMBL/GenBank/DDBJ databases">
        <title>Single cell metagenomics reveals metabolic interactions within the superorganism composed of flagellate Streblomastix strix and complex community of Bacteroidetes bacteria on its surface.</title>
        <authorList>
            <person name="Treitli S.C."/>
            <person name="Kolisko M."/>
            <person name="Husnik F."/>
            <person name="Keeling P."/>
            <person name="Hampl V."/>
        </authorList>
    </citation>
    <scope>NUCLEOTIDE SEQUENCE [LARGE SCALE GENOMIC DNA]</scope>
    <source>
        <strain evidence="2">ST1C</strain>
    </source>
</reference>
<dbReference type="Proteomes" id="UP000324800">
    <property type="component" value="Unassembled WGS sequence"/>
</dbReference>
<comment type="caution">
    <text evidence="2">The sequence shown here is derived from an EMBL/GenBank/DDBJ whole genome shotgun (WGS) entry which is preliminary data.</text>
</comment>
<organism evidence="2 3">
    <name type="scientific">Streblomastix strix</name>
    <dbReference type="NCBI Taxonomy" id="222440"/>
    <lineage>
        <taxon>Eukaryota</taxon>
        <taxon>Metamonada</taxon>
        <taxon>Preaxostyla</taxon>
        <taxon>Oxymonadida</taxon>
        <taxon>Streblomastigidae</taxon>
        <taxon>Streblomastix</taxon>
    </lineage>
</organism>
<sequence length="142" mass="16914">MEINEVLLRVQAKSNEQEEIIAAIIRDIQAEEEEKEKLKKKIEKIMKELNKKDEQLAEFCLRKQQCEISLAEAEYAAGEQREFYFEASNELKEMQSLIQKEKEKENQKKKENADKKKEVKQIQKDAKEGELMKMRFEAKMEE</sequence>
<dbReference type="EMBL" id="SNRW01000439">
    <property type="protein sequence ID" value="KAA6401135.1"/>
    <property type="molecule type" value="Genomic_DNA"/>
</dbReference>